<dbReference type="Proteomes" id="UP001595457">
    <property type="component" value="Unassembled WGS sequence"/>
</dbReference>
<dbReference type="InterPro" id="IPR029058">
    <property type="entry name" value="AB_hydrolase_fold"/>
</dbReference>
<dbReference type="SUPFAM" id="SSF53474">
    <property type="entry name" value="alpha/beta-Hydrolases"/>
    <property type="match status" value="1"/>
</dbReference>
<keyword evidence="2" id="KW-1185">Reference proteome</keyword>
<dbReference type="PANTHER" id="PTHR36837:SF4">
    <property type="entry name" value="BLR0908 PROTEIN"/>
    <property type="match status" value="1"/>
</dbReference>
<name>A0ABV7ASU9_9GAMM</name>
<sequence length="347" mass="37814">MAMPTLFHHLDRLRRRRGQQLEAAGLAPVEQPHRCLWEAPAVRLLAYREPERAHSALLIVPAPIKRHYLWDLHPAASVVAHARARGFAVYLSQWTEAPADFGLAEYAAAIGRCLESVGERHGRPPHLATHSLGGALCVSCAALHPGALASLVLLETPLHFAEAAGAFRPLLAVAPPAQALAAAFGCVPGSFLSAASMAASPVEFGWQRYADLTLASLDREDLRTHLLVERWALDELALPGRLFREVVEDLYRADRLMRGELVVAGCRVSPQAVGVPLAVVFNPHGRTIPPESILPFHRQAASADKLLLAYRGEVGVALQHLGSLIGRRAHAELWPVIFDWLQKPRPG</sequence>
<protein>
    <submittedName>
        <fullName evidence="1">Alpha/beta hydrolase</fullName>
    </submittedName>
</protein>
<dbReference type="GO" id="GO:0016787">
    <property type="term" value="F:hydrolase activity"/>
    <property type="evidence" value="ECO:0007669"/>
    <property type="project" value="UniProtKB-KW"/>
</dbReference>
<dbReference type="InterPro" id="IPR051321">
    <property type="entry name" value="PHA/PHB_synthase"/>
</dbReference>
<reference evidence="2" key="1">
    <citation type="journal article" date="2019" name="Int. J. Syst. Evol. Microbiol.">
        <title>The Global Catalogue of Microorganisms (GCM) 10K type strain sequencing project: providing services to taxonomists for standard genome sequencing and annotation.</title>
        <authorList>
            <consortium name="The Broad Institute Genomics Platform"/>
            <consortium name="The Broad Institute Genome Sequencing Center for Infectious Disease"/>
            <person name="Wu L."/>
            <person name="Ma J."/>
        </authorList>
    </citation>
    <scope>NUCLEOTIDE SEQUENCE [LARGE SCALE GENOMIC DNA]</scope>
    <source>
        <strain evidence="2">KCTC 62195</strain>
    </source>
</reference>
<dbReference type="Gene3D" id="3.40.50.1820">
    <property type="entry name" value="alpha/beta hydrolase"/>
    <property type="match status" value="1"/>
</dbReference>
<gene>
    <name evidence="1" type="ORF">ACFOJE_10400</name>
</gene>
<dbReference type="PANTHER" id="PTHR36837">
    <property type="entry name" value="POLY(3-HYDROXYALKANOATE) POLYMERASE SUBUNIT PHAC"/>
    <property type="match status" value="1"/>
</dbReference>
<evidence type="ECO:0000313" key="2">
    <source>
        <dbReference type="Proteomes" id="UP001595457"/>
    </source>
</evidence>
<dbReference type="RefSeq" id="WP_377814263.1">
    <property type="nucleotide sequence ID" value="NZ_JBHRSJ010000017.1"/>
</dbReference>
<accession>A0ABV7ASU9</accession>
<comment type="caution">
    <text evidence="1">The sequence shown here is derived from an EMBL/GenBank/DDBJ whole genome shotgun (WGS) entry which is preliminary data.</text>
</comment>
<proteinExistence type="predicted"/>
<organism evidence="1 2">
    <name type="scientific">Azotobacter bryophylli</name>
    <dbReference type="NCBI Taxonomy" id="1986537"/>
    <lineage>
        <taxon>Bacteria</taxon>
        <taxon>Pseudomonadati</taxon>
        <taxon>Pseudomonadota</taxon>
        <taxon>Gammaproteobacteria</taxon>
        <taxon>Pseudomonadales</taxon>
        <taxon>Pseudomonadaceae</taxon>
        <taxon>Azotobacter</taxon>
    </lineage>
</organism>
<evidence type="ECO:0000313" key="1">
    <source>
        <dbReference type="EMBL" id="MFC2972619.1"/>
    </source>
</evidence>
<keyword evidence="1" id="KW-0378">Hydrolase</keyword>
<dbReference type="EMBL" id="JBHRSJ010000017">
    <property type="protein sequence ID" value="MFC2972619.1"/>
    <property type="molecule type" value="Genomic_DNA"/>
</dbReference>